<feature type="domain" description="UspA" evidence="1">
    <location>
        <begin position="17"/>
        <end position="146"/>
    </location>
</feature>
<gene>
    <name evidence="2" type="ORF">FCI23_35845</name>
</gene>
<dbReference type="Proteomes" id="UP000305778">
    <property type="component" value="Unassembled WGS sequence"/>
</dbReference>
<dbReference type="Gene3D" id="3.40.50.620">
    <property type="entry name" value="HUPs"/>
    <property type="match status" value="1"/>
</dbReference>
<keyword evidence="3" id="KW-1185">Reference proteome</keyword>
<reference evidence="2 3" key="1">
    <citation type="submission" date="2019-04" db="EMBL/GenBank/DDBJ databases">
        <title>Streptomyces oryziradicis sp. nov., a novel actinomycete isolated from rhizosphere soil of rice (Oryza sativa L.).</title>
        <authorList>
            <person name="Li C."/>
        </authorList>
    </citation>
    <scope>NUCLEOTIDE SEQUENCE [LARGE SCALE GENOMIC DNA]</scope>
    <source>
        <strain evidence="2 3">NEAU-C40</strain>
    </source>
</reference>
<evidence type="ECO:0000313" key="3">
    <source>
        <dbReference type="Proteomes" id="UP000305778"/>
    </source>
</evidence>
<dbReference type="EMBL" id="SUMC01000052">
    <property type="protein sequence ID" value="TKA04525.1"/>
    <property type="molecule type" value="Genomic_DNA"/>
</dbReference>
<comment type="caution">
    <text evidence="2">The sequence shown here is derived from an EMBL/GenBank/DDBJ whole genome shotgun (WGS) entry which is preliminary data.</text>
</comment>
<accession>A0A4U0SVK5</accession>
<dbReference type="InterPro" id="IPR014729">
    <property type="entry name" value="Rossmann-like_a/b/a_fold"/>
</dbReference>
<dbReference type="InterPro" id="IPR006016">
    <property type="entry name" value="UspA"/>
</dbReference>
<dbReference type="RefSeq" id="WP_136728358.1">
    <property type="nucleotide sequence ID" value="NZ_JAOPYF010000237.1"/>
</dbReference>
<dbReference type="Pfam" id="PF00582">
    <property type="entry name" value="Usp"/>
    <property type="match status" value="1"/>
</dbReference>
<dbReference type="OrthoDB" id="4553288at2"/>
<evidence type="ECO:0000259" key="1">
    <source>
        <dbReference type="Pfam" id="PF00582"/>
    </source>
</evidence>
<sequence length="146" mass="15703">MNSKAFEFGYDEPSVFVVGVNGSDTSWRALYYAFGLGRRQHCTVIAVFAMTHPAAQDTTMVGGYEANSGLAAELKPAIQALATDYQVKTRFMCLPGDPVSTLIDIAAEHRADGIFVGASQGFGRRLFGSNAVRTVRRGHCPVTVVP</sequence>
<protein>
    <submittedName>
        <fullName evidence="2">Universal stress protein</fullName>
    </submittedName>
</protein>
<dbReference type="CDD" id="cd00293">
    <property type="entry name" value="USP-like"/>
    <property type="match status" value="1"/>
</dbReference>
<proteinExistence type="predicted"/>
<organism evidence="2 3">
    <name type="scientific">Actinacidiphila oryziradicis</name>
    <dbReference type="NCBI Taxonomy" id="2571141"/>
    <lineage>
        <taxon>Bacteria</taxon>
        <taxon>Bacillati</taxon>
        <taxon>Actinomycetota</taxon>
        <taxon>Actinomycetes</taxon>
        <taxon>Kitasatosporales</taxon>
        <taxon>Streptomycetaceae</taxon>
        <taxon>Actinacidiphila</taxon>
    </lineage>
</organism>
<evidence type="ECO:0000313" key="2">
    <source>
        <dbReference type="EMBL" id="TKA04525.1"/>
    </source>
</evidence>
<dbReference type="SUPFAM" id="SSF52402">
    <property type="entry name" value="Adenine nucleotide alpha hydrolases-like"/>
    <property type="match status" value="1"/>
</dbReference>
<name>A0A4U0SVK5_9ACTN</name>
<dbReference type="AlphaFoldDB" id="A0A4U0SVK5"/>